<feature type="compositionally biased region" description="Low complexity" evidence="8">
    <location>
        <begin position="138"/>
        <end position="159"/>
    </location>
</feature>
<evidence type="ECO:0000313" key="10">
    <source>
        <dbReference type="EMBL" id="KAG9449385.1"/>
    </source>
</evidence>
<name>A0AAV7EKN0_ARIFI</name>
<keyword evidence="6" id="KW-0539">Nucleus</keyword>
<comment type="caution">
    <text evidence="10">The sequence shown here is derived from an EMBL/GenBank/DDBJ whole genome shotgun (WGS) entry which is preliminary data.</text>
</comment>
<dbReference type="PANTHER" id="PTHR31985:SF273">
    <property type="entry name" value="ETHYLENE-RESPONSIVE TRANSCRIPTION FACTOR ERF017"/>
    <property type="match status" value="1"/>
</dbReference>
<dbReference type="CDD" id="cd00018">
    <property type="entry name" value="AP2"/>
    <property type="match status" value="1"/>
</dbReference>
<evidence type="ECO:0000256" key="8">
    <source>
        <dbReference type="SAM" id="MobiDB-lite"/>
    </source>
</evidence>
<dbReference type="EMBL" id="JAINDJ010000004">
    <property type="protein sequence ID" value="KAG9449385.1"/>
    <property type="molecule type" value="Genomic_DNA"/>
</dbReference>
<proteinExistence type="inferred from homology"/>
<dbReference type="SUPFAM" id="SSF54171">
    <property type="entry name" value="DNA-binding domain"/>
    <property type="match status" value="1"/>
</dbReference>
<dbReference type="GO" id="GO:0005634">
    <property type="term" value="C:nucleus"/>
    <property type="evidence" value="ECO:0007669"/>
    <property type="project" value="UniProtKB-SubCell"/>
</dbReference>
<dbReference type="InterPro" id="IPR051032">
    <property type="entry name" value="AP2/ERF_TF_ERF_subfamily"/>
</dbReference>
<comment type="subcellular location">
    <subcellularLocation>
        <location evidence="1">Nucleus</location>
    </subcellularLocation>
</comment>
<dbReference type="GO" id="GO:0003700">
    <property type="term" value="F:DNA-binding transcription factor activity"/>
    <property type="evidence" value="ECO:0007669"/>
    <property type="project" value="InterPro"/>
</dbReference>
<comment type="similarity">
    <text evidence="7">Belongs to the AP2/ERF transcription factor family. ERF subfamily.</text>
</comment>
<evidence type="ECO:0000259" key="9">
    <source>
        <dbReference type="PROSITE" id="PS51032"/>
    </source>
</evidence>
<dbReference type="InterPro" id="IPR036955">
    <property type="entry name" value="AP2/ERF_dom_sf"/>
</dbReference>
<evidence type="ECO:0000256" key="3">
    <source>
        <dbReference type="ARBA" id="ARBA00023125"/>
    </source>
</evidence>
<protein>
    <recommendedName>
        <fullName evidence="9">AP2/ERF domain-containing protein</fullName>
    </recommendedName>
</protein>
<dbReference type="Proteomes" id="UP000825729">
    <property type="component" value="Unassembled WGS sequence"/>
</dbReference>
<organism evidence="10 11">
    <name type="scientific">Aristolochia fimbriata</name>
    <name type="common">White veined hardy Dutchman's pipe vine</name>
    <dbReference type="NCBI Taxonomy" id="158543"/>
    <lineage>
        <taxon>Eukaryota</taxon>
        <taxon>Viridiplantae</taxon>
        <taxon>Streptophyta</taxon>
        <taxon>Embryophyta</taxon>
        <taxon>Tracheophyta</taxon>
        <taxon>Spermatophyta</taxon>
        <taxon>Magnoliopsida</taxon>
        <taxon>Magnoliidae</taxon>
        <taxon>Piperales</taxon>
        <taxon>Aristolochiaceae</taxon>
        <taxon>Aristolochia</taxon>
    </lineage>
</organism>
<sequence>MAATSHGEEPGGAAPAPAPPSAAPARRRRNTTGLKGVRMRKWGRWVSEIRIPKSRSRIWLGSYDAPEKAARAYDAALYCLRGPRANFNYVADRRPEFPGGMPARLTRSEIKALAATFASAAGAEPTNINARIDHEEAATTTPSPTSSTTTASPEPAPAAGQANSFLGAEFSGAQESQDTYLHENFLLEDQIMSGNNSIWDVL</sequence>
<dbReference type="Pfam" id="PF00847">
    <property type="entry name" value="AP2"/>
    <property type="match status" value="1"/>
</dbReference>
<dbReference type="SMART" id="SM00380">
    <property type="entry name" value="AP2"/>
    <property type="match status" value="1"/>
</dbReference>
<dbReference type="PRINTS" id="PR00367">
    <property type="entry name" value="ETHRSPELEMNT"/>
</dbReference>
<feature type="region of interest" description="Disordered" evidence="8">
    <location>
        <begin position="136"/>
        <end position="161"/>
    </location>
</feature>
<dbReference type="AlphaFoldDB" id="A0AAV7EKN0"/>
<dbReference type="Gene3D" id="3.30.730.10">
    <property type="entry name" value="AP2/ERF domain"/>
    <property type="match status" value="1"/>
</dbReference>
<dbReference type="GO" id="GO:0003677">
    <property type="term" value="F:DNA binding"/>
    <property type="evidence" value="ECO:0007669"/>
    <property type="project" value="UniProtKB-KW"/>
</dbReference>
<evidence type="ECO:0000313" key="11">
    <source>
        <dbReference type="Proteomes" id="UP000825729"/>
    </source>
</evidence>
<evidence type="ECO:0000256" key="2">
    <source>
        <dbReference type="ARBA" id="ARBA00023015"/>
    </source>
</evidence>
<feature type="domain" description="AP2/ERF" evidence="9">
    <location>
        <begin position="33"/>
        <end position="90"/>
    </location>
</feature>
<keyword evidence="4" id="KW-0010">Activator</keyword>
<dbReference type="InterPro" id="IPR016177">
    <property type="entry name" value="DNA-bd_dom_sf"/>
</dbReference>
<evidence type="ECO:0000256" key="5">
    <source>
        <dbReference type="ARBA" id="ARBA00023163"/>
    </source>
</evidence>
<keyword evidence="2" id="KW-0805">Transcription regulation</keyword>
<evidence type="ECO:0000256" key="6">
    <source>
        <dbReference type="ARBA" id="ARBA00023242"/>
    </source>
</evidence>
<dbReference type="InterPro" id="IPR001471">
    <property type="entry name" value="AP2/ERF_dom"/>
</dbReference>
<evidence type="ECO:0000256" key="4">
    <source>
        <dbReference type="ARBA" id="ARBA00023159"/>
    </source>
</evidence>
<keyword evidence="5" id="KW-0804">Transcription</keyword>
<reference evidence="10 11" key="1">
    <citation type="submission" date="2021-07" db="EMBL/GenBank/DDBJ databases">
        <title>The Aristolochia fimbriata genome: insights into angiosperm evolution, floral development and chemical biosynthesis.</title>
        <authorList>
            <person name="Jiao Y."/>
        </authorList>
    </citation>
    <scope>NUCLEOTIDE SEQUENCE [LARGE SCALE GENOMIC DNA]</scope>
    <source>
        <strain evidence="10">IBCAS-2021</strain>
        <tissue evidence="10">Leaf</tissue>
    </source>
</reference>
<keyword evidence="3" id="KW-0238">DNA-binding</keyword>
<evidence type="ECO:0000256" key="7">
    <source>
        <dbReference type="ARBA" id="ARBA00024343"/>
    </source>
</evidence>
<keyword evidence="11" id="KW-1185">Reference proteome</keyword>
<dbReference type="PANTHER" id="PTHR31985">
    <property type="entry name" value="ETHYLENE-RESPONSIVE TRANSCRIPTION FACTOR ERF042-RELATED"/>
    <property type="match status" value="1"/>
</dbReference>
<accession>A0AAV7EKN0</accession>
<gene>
    <name evidence="10" type="ORF">H6P81_009350</name>
</gene>
<feature type="region of interest" description="Disordered" evidence="8">
    <location>
        <begin position="1"/>
        <end position="36"/>
    </location>
</feature>
<dbReference type="PROSITE" id="PS51032">
    <property type="entry name" value="AP2_ERF"/>
    <property type="match status" value="1"/>
</dbReference>
<evidence type="ECO:0000256" key="1">
    <source>
        <dbReference type="ARBA" id="ARBA00004123"/>
    </source>
</evidence>